<reference evidence="6 7" key="1">
    <citation type="submission" date="2015-01" db="EMBL/GenBank/DDBJ databases">
        <title>Lifestyle Evolution in Cyanobacterial Symbionts of Sponges.</title>
        <authorList>
            <person name="Burgsdorf I."/>
            <person name="Slaby B.M."/>
            <person name="Handley K.M."/>
            <person name="Haber M."/>
            <person name="Blom J."/>
            <person name="Marshall C.W."/>
            <person name="Gilbert J.A."/>
            <person name="Hentschel U."/>
            <person name="Steindler L."/>
        </authorList>
    </citation>
    <scope>NUCLEOTIDE SEQUENCE [LARGE SCALE GENOMIC DNA]</scope>
    <source>
        <strain evidence="6">SP3</strain>
    </source>
</reference>
<feature type="domain" description="4Fe-4S ferredoxin-type" evidence="5">
    <location>
        <begin position="75"/>
        <end position="104"/>
    </location>
</feature>
<keyword evidence="4" id="KW-0411">Iron-sulfur</keyword>
<dbReference type="InterPro" id="IPR017900">
    <property type="entry name" value="4Fe4S_Fe_S_CS"/>
</dbReference>
<dbReference type="InterPro" id="IPR018449">
    <property type="entry name" value="NIL_domain"/>
</dbReference>
<dbReference type="InterPro" id="IPR050572">
    <property type="entry name" value="Fe-S_Ferredoxin"/>
</dbReference>
<evidence type="ECO:0000256" key="1">
    <source>
        <dbReference type="ARBA" id="ARBA00022485"/>
    </source>
</evidence>
<feature type="domain" description="4Fe-4S ferredoxin-type" evidence="5">
    <location>
        <begin position="106"/>
        <end position="135"/>
    </location>
</feature>
<dbReference type="PATRIC" id="fig|1604020.3.peg.30"/>
<evidence type="ECO:0000256" key="2">
    <source>
        <dbReference type="ARBA" id="ARBA00022723"/>
    </source>
</evidence>
<keyword evidence="1" id="KW-0004">4Fe-4S</keyword>
<dbReference type="GO" id="GO:0046872">
    <property type="term" value="F:metal ion binding"/>
    <property type="evidence" value="ECO:0007669"/>
    <property type="project" value="UniProtKB-KW"/>
</dbReference>
<dbReference type="SUPFAM" id="SSF55021">
    <property type="entry name" value="ACT-like"/>
    <property type="match status" value="1"/>
</dbReference>
<accession>A0A0G2HLG1</accession>
<dbReference type="AlphaFoldDB" id="A0A0G2HLG1"/>
<dbReference type="GO" id="GO:0051539">
    <property type="term" value="F:4 iron, 4 sulfur cluster binding"/>
    <property type="evidence" value="ECO:0007669"/>
    <property type="project" value="UniProtKB-KW"/>
</dbReference>
<keyword evidence="3" id="KW-0408">Iron</keyword>
<dbReference type="InterPro" id="IPR017896">
    <property type="entry name" value="4Fe4S_Fe-S-bd"/>
</dbReference>
<evidence type="ECO:0000256" key="3">
    <source>
        <dbReference type="ARBA" id="ARBA00023004"/>
    </source>
</evidence>
<dbReference type="Pfam" id="PF00037">
    <property type="entry name" value="Fer4"/>
    <property type="match status" value="1"/>
</dbReference>
<comment type="caution">
    <text evidence="6">The sequence shown here is derived from an EMBL/GenBank/DDBJ whole genome shotgun (WGS) entry which is preliminary data.</text>
</comment>
<dbReference type="InterPro" id="IPR045865">
    <property type="entry name" value="ACT-like_dom_sf"/>
</dbReference>
<dbReference type="PANTHER" id="PTHR43687:SF4">
    <property type="entry name" value="BLR5484 PROTEIN"/>
    <property type="match status" value="1"/>
</dbReference>
<evidence type="ECO:0000313" key="7">
    <source>
        <dbReference type="Proteomes" id="UP000035067"/>
    </source>
</evidence>
<dbReference type="SMART" id="SM00930">
    <property type="entry name" value="NIL"/>
    <property type="match status" value="1"/>
</dbReference>
<dbReference type="Gene3D" id="3.30.70.260">
    <property type="match status" value="1"/>
</dbReference>
<evidence type="ECO:0000256" key="4">
    <source>
        <dbReference type="ARBA" id="ARBA00023014"/>
    </source>
</evidence>
<dbReference type="PROSITE" id="PS51379">
    <property type="entry name" value="4FE4S_FER_2"/>
    <property type="match status" value="2"/>
</dbReference>
<evidence type="ECO:0000259" key="5">
    <source>
        <dbReference type="PROSITE" id="PS51379"/>
    </source>
</evidence>
<protein>
    <submittedName>
        <fullName evidence="6">Ferredoxin</fullName>
    </submittedName>
</protein>
<proteinExistence type="predicted"/>
<dbReference type="EMBL" id="JXQG01000017">
    <property type="protein sequence ID" value="KKZ12593.1"/>
    <property type="molecule type" value="Genomic_DNA"/>
</dbReference>
<dbReference type="Proteomes" id="UP000035067">
    <property type="component" value="Unassembled WGS sequence"/>
</dbReference>
<gene>
    <name evidence="6" type="ORF">TE42_04075</name>
</gene>
<evidence type="ECO:0000313" key="6">
    <source>
        <dbReference type="EMBL" id="KKZ12593.1"/>
    </source>
</evidence>
<dbReference type="PROSITE" id="PS00198">
    <property type="entry name" value="4FE4S_FER_1"/>
    <property type="match status" value="2"/>
</dbReference>
<name>A0A0G2HLG1_9SYNE</name>
<dbReference type="Pfam" id="PF09383">
    <property type="entry name" value="NIL"/>
    <property type="match status" value="1"/>
</dbReference>
<dbReference type="PANTHER" id="PTHR43687">
    <property type="entry name" value="ADENYLYLSULFATE REDUCTASE, BETA SUBUNIT"/>
    <property type="match status" value="1"/>
</dbReference>
<organism evidence="6 7">
    <name type="scientific">Candidatus Synechococcus spongiarum SP3</name>
    <dbReference type="NCBI Taxonomy" id="1604020"/>
    <lineage>
        <taxon>Bacteria</taxon>
        <taxon>Bacillati</taxon>
        <taxon>Cyanobacteriota</taxon>
        <taxon>Cyanophyceae</taxon>
        <taxon>Synechococcales</taxon>
        <taxon>Synechococcaceae</taxon>
        <taxon>Synechococcus</taxon>
    </lineage>
</organism>
<dbReference type="SUPFAM" id="SSF54862">
    <property type="entry name" value="4Fe-4S ferredoxins"/>
    <property type="match status" value="1"/>
</dbReference>
<sequence length="147" mass="16185">MKQRLTLRLPREALNQPITYRLAIDYDVASKIIRAQIGPNQEGVMVVELAGDIDDLAAATAWLRQQGLVVTTAVGQLSIDRDRCVDCGICTTVCPTGALHMQRPLWSLQFEARRCVVCEQCIPSCPLGAIRLNLPAPSDSKTRRIQG</sequence>
<dbReference type="Gene3D" id="3.30.70.20">
    <property type="match status" value="1"/>
</dbReference>
<keyword evidence="2" id="KW-0479">Metal-binding</keyword>